<dbReference type="PROSITE" id="PS00678">
    <property type="entry name" value="WD_REPEATS_1"/>
    <property type="match status" value="1"/>
</dbReference>
<evidence type="ECO:0000313" key="11">
    <source>
        <dbReference type="Proteomes" id="UP000247702"/>
    </source>
</evidence>
<feature type="repeat" description="WD" evidence="7">
    <location>
        <begin position="216"/>
        <end position="251"/>
    </location>
</feature>
<keyword evidence="2 7" id="KW-0853">WD repeat</keyword>
<dbReference type="OrthoDB" id="538223at2759"/>
<evidence type="ECO:0000256" key="6">
    <source>
        <dbReference type="ARBA" id="ARBA00029851"/>
    </source>
</evidence>
<accession>A0A2Z6Q7J2</accession>
<reference evidence="10" key="2">
    <citation type="submission" date="2019-10" db="EMBL/GenBank/DDBJ databases">
        <title>Conservation and host-specific expression of non-tandemly repeated heterogenous ribosome RNA gene in arbuscular mycorrhizal fungi.</title>
        <authorList>
            <person name="Maeda T."/>
            <person name="Kobayashi Y."/>
            <person name="Nakagawa T."/>
            <person name="Ezawa T."/>
            <person name="Yamaguchi K."/>
            <person name="Bino T."/>
            <person name="Nishimoto Y."/>
            <person name="Shigenobu S."/>
            <person name="Kawaguchi M."/>
        </authorList>
    </citation>
    <scope>NUCLEOTIDE SEQUENCE</scope>
    <source>
        <strain evidence="10">HR1</strain>
    </source>
</reference>
<dbReference type="EMBL" id="BEXD01000291">
    <property type="protein sequence ID" value="GBB86147.1"/>
    <property type="molecule type" value="Genomic_DNA"/>
</dbReference>
<dbReference type="Pfam" id="PF00400">
    <property type="entry name" value="WD40"/>
    <property type="match status" value="6"/>
</dbReference>
<dbReference type="AlphaFoldDB" id="A0A2Z6Q7J2"/>
<feature type="repeat" description="WD" evidence="7">
    <location>
        <begin position="172"/>
        <end position="213"/>
    </location>
</feature>
<dbReference type="PROSITE" id="PS50082">
    <property type="entry name" value="WD_REPEATS_2"/>
    <property type="match status" value="6"/>
</dbReference>
<feature type="repeat" description="WD" evidence="7">
    <location>
        <begin position="122"/>
        <end position="163"/>
    </location>
</feature>
<evidence type="ECO:0000256" key="4">
    <source>
        <dbReference type="ARBA" id="ARBA00022737"/>
    </source>
</evidence>
<evidence type="ECO:0000256" key="5">
    <source>
        <dbReference type="ARBA" id="ARBA00023242"/>
    </source>
</evidence>
<dbReference type="PANTHER" id="PTHR44133">
    <property type="entry name" value="CLEAVAGE STIMULATION FACTOR SUBUNIT 1"/>
    <property type="match status" value="1"/>
</dbReference>
<dbReference type="GO" id="GO:0003723">
    <property type="term" value="F:RNA binding"/>
    <property type="evidence" value="ECO:0007669"/>
    <property type="project" value="TreeGrafter"/>
</dbReference>
<dbReference type="InterPro" id="IPR044633">
    <property type="entry name" value="CstF1-like"/>
</dbReference>
<dbReference type="PROSITE" id="PS50896">
    <property type="entry name" value="LISH"/>
    <property type="match status" value="1"/>
</dbReference>
<dbReference type="Gene3D" id="2.130.10.10">
    <property type="entry name" value="YVTN repeat-like/Quinoprotein amine dehydrogenase"/>
    <property type="match status" value="3"/>
</dbReference>
<proteinExistence type="predicted"/>
<dbReference type="GO" id="GO:0005848">
    <property type="term" value="C:mRNA cleavage stimulating factor complex"/>
    <property type="evidence" value="ECO:0007669"/>
    <property type="project" value="InterPro"/>
</dbReference>
<dbReference type="SUPFAM" id="SSF50978">
    <property type="entry name" value="WD40 repeat-like"/>
    <property type="match status" value="1"/>
</dbReference>
<dbReference type="InterPro" id="IPR038184">
    <property type="entry name" value="CSTF1_dimer_sf"/>
</dbReference>
<feature type="repeat" description="WD" evidence="7">
    <location>
        <begin position="261"/>
        <end position="302"/>
    </location>
</feature>
<comment type="caution">
    <text evidence="9">The sequence shown here is derived from an EMBL/GenBank/DDBJ whole genome shotgun (WGS) entry which is preliminary data.</text>
</comment>
<evidence type="ECO:0000256" key="1">
    <source>
        <dbReference type="ARBA" id="ARBA00004123"/>
    </source>
</evidence>
<evidence type="ECO:0000313" key="9">
    <source>
        <dbReference type="EMBL" id="GBB86147.1"/>
    </source>
</evidence>
<dbReference type="InterPro" id="IPR001680">
    <property type="entry name" value="WD40_rpt"/>
</dbReference>
<dbReference type="InterPro" id="IPR019775">
    <property type="entry name" value="WD40_repeat_CS"/>
</dbReference>
<dbReference type="STRING" id="94130.A0A2Z6Q7J2"/>
<sequence>MMEEQQSLDREDVLSLITSQLRYYGYTEIAQTLTEESNIPMDQSASSELSDLLYSATYSSKDEDDDEEEEDEEEYDISGIDEISYSDDEIQSEDFPSKYLTDIDPETNYEPKQTPNYNLWYITTHRAAATCVRFKKDGKFAATGSADSSLKVLDTSKMKSHSDEDRPVIRTLYDHTGRVNDLSFHPNGLTLASCSDDRNIKLFDIATQGIKRSFRFLRDKYPVRSIDFHPTGEYMLAGTDHEAIRFWDVQNIKCYVPPNSQSNHRSSITKVRWNSNGGKFVSSSLDGSIKVWEGENGDCIQTIENAHSGQAVSSVEFSKSGAYVLSSGCDSTSKLWDANSGKCIITYEGAVHRNNHVQSTFLCEEDYVISSDESDNSIICWDSRTGKLLTRWTGHTGIVRYVAASPTESGFMSCGDDFRVRYWNLDPAQS</sequence>
<evidence type="ECO:0000256" key="7">
    <source>
        <dbReference type="PROSITE-ProRule" id="PRU00221"/>
    </source>
</evidence>
<dbReference type="Proteomes" id="UP000247702">
    <property type="component" value="Unassembled WGS sequence"/>
</dbReference>
<keyword evidence="4" id="KW-0677">Repeat</keyword>
<dbReference type="InterPro" id="IPR006594">
    <property type="entry name" value="LisH"/>
</dbReference>
<reference evidence="9 11" key="1">
    <citation type="submission" date="2017-11" db="EMBL/GenBank/DDBJ databases">
        <title>The genome of Rhizophagus clarus HR1 reveals common genetic basis of auxotrophy among arbuscular mycorrhizal fungi.</title>
        <authorList>
            <person name="Kobayashi Y."/>
        </authorList>
    </citation>
    <scope>NUCLEOTIDE SEQUENCE [LARGE SCALE GENOMIC DNA]</scope>
    <source>
        <strain evidence="9 11">HR1</strain>
    </source>
</reference>
<dbReference type="InterPro" id="IPR036322">
    <property type="entry name" value="WD40_repeat_dom_sf"/>
</dbReference>
<dbReference type="InterPro" id="IPR015943">
    <property type="entry name" value="WD40/YVTN_repeat-like_dom_sf"/>
</dbReference>
<dbReference type="CDD" id="cd00200">
    <property type="entry name" value="WD40"/>
    <property type="match status" value="1"/>
</dbReference>
<dbReference type="SMART" id="SM00320">
    <property type="entry name" value="WD40"/>
    <property type="match status" value="7"/>
</dbReference>
<dbReference type="Gene3D" id="1.20.960.50">
    <property type="entry name" value="Cleavage stimulation factor subunit 1, dimerisation domain"/>
    <property type="match status" value="1"/>
</dbReference>
<organism evidence="9 11">
    <name type="scientific">Rhizophagus clarus</name>
    <dbReference type="NCBI Taxonomy" id="94130"/>
    <lineage>
        <taxon>Eukaryota</taxon>
        <taxon>Fungi</taxon>
        <taxon>Fungi incertae sedis</taxon>
        <taxon>Mucoromycota</taxon>
        <taxon>Glomeromycotina</taxon>
        <taxon>Glomeromycetes</taxon>
        <taxon>Glomerales</taxon>
        <taxon>Glomeraceae</taxon>
        <taxon>Rhizophagus</taxon>
    </lineage>
</organism>
<comment type="subcellular location">
    <subcellularLocation>
        <location evidence="1">Nucleus</location>
    </subcellularLocation>
</comment>
<feature type="repeat" description="WD" evidence="7">
    <location>
        <begin position="312"/>
        <end position="346"/>
    </location>
</feature>
<evidence type="ECO:0000256" key="2">
    <source>
        <dbReference type="ARBA" id="ARBA00022574"/>
    </source>
</evidence>
<feature type="compositionally biased region" description="Acidic residues" evidence="8">
    <location>
        <begin position="62"/>
        <end position="76"/>
    </location>
</feature>
<evidence type="ECO:0000256" key="3">
    <source>
        <dbReference type="ARBA" id="ARBA00022664"/>
    </source>
</evidence>
<gene>
    <name evidence="10" type="ORF">RCL2_001625500</name>
    <name evidence="9" type="ORF">RclHR1_01260018</name>
</gene>
<dbReference type="EMBL" id="BLAL01000184">
    <property type="protein sequence ID" value="GES89355.1"/>
    <property type="molecule type" value="Genomic_DNA"/>
</dbReference>
<dbReference type="PROSITE" id="PS50294">
    <property type="entry name" value="WD_REPEATS_REGION"/>
    <property type="match status" value="5"/>
</dbReference>
<keyword evidence="5" id="KW-0539">Nucleus</keyword>
<protein>
    <recommendedName>
        <fullName evidence="6">Cleavage stimulation factor 50 kDa subunit</fullName>
    </recommendedName>
</protein>
<dbReference type="GO" id="GO:0031124">
    <property type="term" value="P:mRNA 3'-end processing"/>
    <property type="evidence" value="ECO:0007669"/>
    <property type="project" value="InterPro"/>
</dbReference>
<feature type="region of interest" description="Disordered" evidence="8">
    <location>
        <begin position="52"/>
        <end position="81"/>
    </location>
</feature>
<dbReference type="Proteomes" id="UP000615446">
    <property type="component" value="Unassembled WGS sequence"/>
</dbReference>
<feature type="repeat" description="WD" evidence="7">
    <location>
        <begin position="392"/>
        <end position="430"/>
    </location>
</feature>
<dbReference type="PANTHER" id="PTHR44133:SF2">
    <property type="entry name" value="CLEAVAGE STIMULATION FACTOR SUBUNIT 1"/>
    <property type="match status" value="1"/>
</dbReference>
<keyword evidence="3" id="KW-0507">mRNA processing</keyword>
<evidence type="ECO:0000256" key="8">
    <source>
        <dbReference type="SAM" id="MobiDB-lite"/>
    </source>
</evidence>
<name>A0A2Z6Q7J2_9GLOM</name>
<keyword evidence="11" id="KW-1185">Reference proteome</keyword>
<evidence type="ECO:0000313" key="10">
    <source>
        <dbReference type="EMBL" id="GES89355.1"/>
    </source>
</evidence>